<dbReference type="AlphaFoldDB" id="A0A9X8REC9"/>
<proteinExistence type="predicted"/>
<gene>
    <name evidence="1" type="ORF">SAMN05878482_11258</name>
</gene>
<dbReference type="EMBL" id="FTMX01000012">
    <property type="protein sequence ID" value="SIS08161.1"/>
    <property type="molecule type" value="Genomic_DNA"/>
</dbReference>
<comment type="caution">
    <text evidence="1">The sequence shown here is derived from an EMBL/GenBank/DDBJ whole genome shotgun (WGS) entry which is preliminary data.</text>
</comment>
<dbReference type="Proteomes" id="UP000185829">
    <property type="component" value="Unassembled WGS sequence"/>
</dbReference>
<accession>A0A9X8REC9</accession>
<evidence type="ECO:0000313" key="1">
    <source>
        <dbReference type="EMBL" id="SIS08161.1"/>
    </source>
</evidence>
<name>A0A9X8REC9_9BACI</name>
<sequence>MIIVRFNKQLIEMLSEALESKKEGFFLPVLLLGILINDL</sequence>
<organism evidence="1 2">
    <name type="scientific">Peribacillus simplex</name>
    <dbReference type="NCBI Taxonomy" id="1478"/>
    <lineage>
        <taxon>Bacteria</taxon>
        <taxon>Bacillati</taxon>
        <taxon>Bacillota</taxon>
        <taxon>Bacilli</taxon>
        <taxon>Bacillales</taxon>
        <taxon>Bacillaceae</taxon>
        <taxon>Peribacillus</taxon>
    </lineage>
</organism>
<evidence type="ECO:0000313" key="2">
    <source>
        <dbReference type="Proteomes" id="UP000185829"/>
    </source>
</evidence>
<protein>
    <submittedName>
        <fullName evidence="1">Uncharacterized protein</fullName>
    </submittedName>
</protein>
<reference evidence="1 2" key="1">
    <citation type="submission" date="2017-01" db="EMBL/GenBank/DDBJ databases">
        <authorList>
            <person name="Varghese N."/>
            <person name="Submissions S."/>
        </authorList>
    </citation>
    <scope>NUCLEOTIDE SEQUENCE [LARGE SCALE GENOMIC DNA]</scope>
    <source>
        <strain evidence="1 2">RUG2-6</strain>
    </source>
</reference>